<name>A0A485DA56_RAOPL</name>
<reference evidence="2 3" key="1">
    <citation type="submission" date="2019-03" db="EMBL/GenBank/DDBJ databases">
        <authorList>
            <consortium name="Pathogen Informatics"/>
        </authorList>
    </citation>
    <scope>NUCLEOTIDE SEQUENCE [LARGE SCALE GENOMIC DNA]</scope>
    <source>
        <strain evidence="2 3">NCTC12998</strain>
    </source>
</reference>
<dbReference type="Proteomes" id="UP000345637">
    <property type="component" value="Unassembled WGS sequence"/>
</dbReference>
<feature type="transmembrane region" description="Helical" evidence="1">
    <location>
        <begin position="207"/>
        <end position="229"/>
    </location>
</feature>
<evidence type="ECO:0000256" key="1">
    <source>
        <dbReference type="SAM" id="Phobius"/>
    </source>
</evidence>
<accession>A0A485DA56</accession>
<keyword evidence="1" id="KW-1133">Transmembrane helix</keyword>
<proteinExistence type="predicted"/>
<keyword evidence="1" id="KW-0472">Membrane</keyword>
<evidence type="ECO:0000313" key="2">
    <source>
        <dbReference type="EMBL" id="VFS93495.1"/>
    </source>
</evidence>
<keyword evidence="1" id="KW-0812">Transmembrane</keyword>
<feature type="transmembrane region" description="Helical" evidence="1">
    <location>
        <begin position="235"/>
        <end position="252"/>
    </location>
</feature>
<feature type="transmembrane region" description="Helical" evidence="1">
    <location>
        <begin position="147"/>
        <end position="169"/>
    </location>
</feature>
<sequence length="275" mass="31471">MVNVTHDGHNRCTGFCRRAGITVAHYRFFQFVLTTQDNFVAHLFGNQLCGFLVDDLVDGRHRAQLHHRFDDLRAFDRHLVSQLANGDGFTDDNVTVYSLRRLLEALLQRRTFTLAAFAATNGCTGFFTIGFGFGVFVAFLRTRSFAVATAATTAFNFAIVIIFSLTGVLRRRHVIIAGFFWSFWCFGPVLFVFCSHTACFVRYAARFFFKLATCFFFRFTFQLCCFVFTADLFSLGAFCHVVGLLIAHFVFFRSFTFRFLSDFTFSLFCGLTFSF</sequence>
<dbReference type="AlphaFoldDB" id="A0A485DA56"/>
<feature type="transmembrane region" description="Helical" evidence="1">
    <location>
        <begin position="175"/>
        <end position="195"/>
    </location>
</feature>
<protein>
    <submittedName>
        <fullName evidence="2">Uncharacterized protein</fullName>
    </submittedName>
</protein>
<gene>
    <name evidence="2" type="ORF">NCTC12998_07598</name>
</gene>
<organism evidence="2 3">
    <name type="scientific">Raoultella planticola</name>
    <name type="common">Klebsiella planticola</name>
    <dbReference type="NCBI Taxonomy" id="575"/>
    <lineage>
        <taxon>Bacteria</taxon>
        <taxon>Pseudomonadati</taxon>
        <taxon>Pseudomonadota</taxon>
        <taxon>Gammaproteobacteria</taxon>
        <taxon>Enterobacterales</taxon>
        <taxon>Enterobacteriaceae</taxon>
        <taxon>Klebsiella/Raoultella group</taxon>
        <taxon>Raoultella</taxon>
    </lineage>
</organism>
<evidence type="ECO:0000313" key="3">
    <source>
        <dbReference type="Proteomes" id="UP000345637"/>
    </source>
</evidence>
<dbReference type="EMBL" id="CAADJE010000043">
    <property type="protein sequence ID" value="VFS93495.1"/>
    <property type="molecule type" value="Genomic_DNA"/>
</dbReference>
<feature type="transmembrane region" description="Helical" evidence="1">
    <location>
        <begin position="112"/>
        <end position="140"/>
    </location>
</feature>